<evidence type="ECO:0000259" key="2">
    <source>
        <dbReference type="Pfam" id="PF13439"/>
    </source>
</evidence>
<dbReference type="InterPro" id="IPR028098">
    <property type="entry name" value="Glyco_trans_4-like_N"/>
</dbReference>
<dbReference type="Gene3D" id="3.40.50.2000">
    <property type="entry name" value="Glycogen Phosphorylase B"/>
    <property type="match status" value="2"/>
</dbReference>
<evidence type="ECO:0000313" key="3">
    <source>
        <dbReference type="EMBL" id="GIQ69769.1"/>
    </source>
</evidence>
<dbReference type="InterPro" id="IPR001296">
    <property type="entry name" value="Glyco_trans_1"/>
</dbReference>
<comment type="caution">
    <text evidence="3">The sequence shown here is derived from an EMBL/GenBank/DDBJ whole genome shotgun (WGS) entry which is preliminary data.</text>
</comment>
<dbReference type="RefSeq" id="WP_213412555.1">
    <property type="nucleotide sequence ID" value="NZ_BOVK01000032.1"/>
</dbReference>
<dbReference type="SUPFAM" id="SSF53756">
    <property type="entry name" value="UDP-Glycosyltransferase/glycogen phosphorylase"/>
    <property type="match status" value="1"/>
</dbReference>
<protein>
    <submittedName>
        <fullName evidence="3">Amylovoran biosynthesis protein AmsD</fullName>
    </submittedName>
</protein>
<reference evidence="3" key="1">
    <citation type="submission" date="2021-04" db="EMBL/GenBank/DDBJ databases">
        <title>Draft genome sequence of Xylanibacillus composti strain K13.</title>
        <authorList>
            <person name="Uke A."/>
            <person name="Chhe C."/>
            <person name="Baramee S."/>
            <person name="Kosugi A."/>
        </authorList>
    </citation>
    <scope>NUCLEOTIDE SEQUENCE</scope>
    <source>
        <strain evidence="3">K13</strain>
    </source>
</reference>
<evidence type="ECO:0000313" key="4">
    <source>
        <dbReference type="Proteomes" id="UP000677918"/>
    </source>
</evidence>
<dbReference type="Pfam" id="PF13439">
    <property type="entry name" value="Glyco_transf_4"/>
    <property type="match status" value="1"/>
</dbReference>
<keyword evidence="4" id="KW-1185">Reference proteome</keyword>
<accession>A0A8J4M2K2</accession>
<feature type="domain" description="Glycosyl transferase family 1" evidence="1">
    <location>
        <begin position="176"/>
        <end position="336"/>
    </location>
</feature>
<evidence type="ECO:0000259" key="1">
    <source>
        <dbReference type="Pfam" id="PF00534"/>
    </source>
</evidence>
<organism evidence="3 4">
    <name type="scientific">Xylanibacillus composti</name>
    <dbReference type="NCBI Taxonomy" id="1572762"/>
    <lineage>
        <taxon>Bacteria</taxon>
        <taxon>Bacillati</taxon>
        <taxon>Bacillota</taxon>
        <taxon>Bacilli</taxon>
        <taxon>Bacillales</taxon>
        <taxon>Paenibacillaceae</taxon>
        <taxon>Xylanibacillus</taxon>
    </lineage>
</organism>
<name>A0A8J4M2K2_9BACL</name>
<sequence>MERKKTILFIIHRLGYGGAEKMLTFTANALAERGYQVLVYTYEDTSRHYPLHPDIRHITEERIARTRGVRRLIQLFQIRKVIKREKPSMVISFLNYPNLLTILAKLSGSAVPVVISERGDPYQYKGVFENFRSYMYRFADGWVFQTEGARDFFNSKIRSRGSIIPNPVIVEQTVHSKQKHREIAFVARFEMVQKRQDIMVQAFRKVVDRYPDMTLVFYGDGPDEQRVREMVEKLNLVGHVRFEGMVSNISERISTALMFVLTSDYEGIPNALIEAMAAGLPVIATDCSPGGARLLIENKKNGILVPRGDVDGVAQSVIYLIENEQARQDLGLQARNITERFHPSKIQEMWEDYINQILGEKHAG</sequence>
<gene>
    <name evidence="3" type="primary">amsD</name>
    <name evidence="3" type="ORF">XYCOK13_25930</name>
</gene>
<dbReference type="EMBL" id="BOVK01000032">
    <property type="protein sequence ID" value="GIQ69769.1"/>
    <property type="molecule type" value="Genomic_DNA"/>
</dbReference>
<dbReference type="Pfam" id="PF00534">
    <property type="entry name" value="Glycos_transf_1"/>
    <property type="match status" value="1"/>
</dbReference>
<dbReference type="PANTHER" id="PTHR12526">
    <property type="entry name" value="GLYCOSYLTRANSFERASE"/>
    <property type="match status" value="1"/>
</dbReference>
<dbReference type="AlphaFoldDB" id="A0A8J4M2K2"/>
<dbReference type="Proteomes" id="UP000677918">
    <property type="component" value="Unassembled WGS sequence"/>
</dbReference>
<dbReference type="PANTHER" id="PTHR12526:SF638">
    <property type="entry name" value="SPORE COAT PROTEIN SA"/>
    <property type="match status" value="1"/>
</dbReference>
<feature type="domain" description="Glycosyltransferase subfamily 4-like N-terminal" evidence="2">
    <location>
        <begin position="16"/>
        <end position="171"/>
    </location>
</feature>
<proteinExistence type="predicted"/>
<dbReference type="GO" id="GO:0016757">
    <property type="term" value="F:glycosyltransferase activity"/>
    <property type="evidence" value="ECO:0007669"/>
    <property type="project" value="InterPro"/>
</dbReference>